<reference evidence="2" key="2">
    <citation type="submission" date="2015-01" db="EMBL/GenBank/DDBJ databases">
        <title>Evolutionary Origins and Diversification of the Mycorrhizal Mutualists.</title>
        <authorList>
            <consortium name="DOE Joint Genome Institute"/>
            <consortium name="Mycorrhizal Genomics Consortium"/>
            <person name="Kohler A."/>
            <person name="Kuo A."/>
            <person name="Nagy L.G."/>
            <person name="Floudas D."/>
            <person name="Copeland A."/>
            <person name="Barry K.W."/>
            <person name="Cichocki N."/>
            <person name="Veneault-Fourrey C."/>
            <person name="LaButti K."/>
            <person name="Lindquist E.A."/>
            <person name="Lipzen A."/>
            <person name="Lundell T."/>
            <person name="Morin E."/>
            <person name="Murat C."/>
            <person name="Riley R."/>
            <person name="Ohm R."/>
            <person name="Sun H."/>
            <person name="Tunlid A."/>
            <person name="Henrissat B."/>
            <person name="Grigoriev I.V."/>
            <person name="Hibbett D.S."/>
            <person name="Martin F."/>
        </authorList>
    </citation>
    <scope>NUCLEOTIDE SEQUENCE [LARGE SCALE GENOMIC DNA]</scope>
    <source>
        <strain evidence="2">Ve08.2h10</strain>
    </source>
</reference>
<organism evidence="1 2">
    <name type="scientific">Paxillus rubicundulus Ve08.2h10</name>
    <dbReference type="NCBI Taxonomy" id="930991"/>
    <lineage>
        <taxon>Eukaryota</taxon>
        <taxon>Fungi</taxon>
        <taxon>Dikarya</taxon>
        <taxon>Basidiomycota</taxon>
        <taxon>Agaricomycotina</taxon>
        <taxon>Agaricomycetes</taxon>
        <taxon>Agaricomycetidae</taxon>
        <taxon>Boletales</taxon>
        <taxon>Paxilineae</taxon>
        <taxon>Paxillaceae</taxon>
        <taxon>Paxillus</taxon>
    </lineage>
</organism>
<sequence length="52" mass="5943">LILLDHFADHSPGLFQKRLRVDPNIFDGILDQINEHPIFSSALLNFPLPFSL</sequence>
<proteinExistence type="predicted"/>
<gene>
    <name evidence="1" type="ORF">PAXRUDRAFT_137345</name>
</gene>
<evidence type="ECO:0000313" key="2">
    <source>
        <dbReference type="Proteomes" id="UP000054538"/>
    </source>
</evidence>
<name>A0A0D0E0K8_9AGAM</name>
<dbReference type="EMBL" id="KN824960">
    <property type="protein sequence ID" value="KIK96931.1"/>
    <property type="molecule type" value="Genomic_DNA"/>
</dbReference>
<accession>A0A0D0E0K8</accession>
<feature type="non-terminal residue" evidence="1">
    <location>
        <position position="1"/>
    </location>
</feature>
<reference evidence="1 2" key="1">
    <citation type="submission" date="2014-04" db="EMBL/GenBank/DDBJ databases">
        <authorList>
            <consortium name="DOE Joint Genome Institute"/>
            <person name="Kuo A."/>
            <person name="Kohler A."/>
            <person name="Jargeat P."/>
            <person name="Nagy L.G."/>
            <person name="Floudas D."/>
            <person name="Copeland A."/>
            <person name="Barry K.W."/>
            <person name="Cichocki N."/>
            <person name="Veneault-Fourrey C."/>
            <person name="LaButti K."/>
            <person name="Lindquist E.A."/>
            <person name="Lipzen A."/>
            <person name="Lundell T."/>
            <person name="Morin E."/>
            <person name="Murat C."/>
            <person name="Sun H."/>
            <person name="Tunlid A."/>
            <person name="Henrissat B."/>
            <person name="Grigoriev I.V."/>
            <person name="Hibbett D.S."/>
            <person name="Martin F."/>
            <person name="Nordberg H.P."/>
            <person name="Cantor M.N."/>
            <person name="Hua S.X."/>
        </authorList>
    </citation>
    <scope>NUCLEOTIDE SEQUENCE [LARGE SCALE GENOMIC DNA]</scope>
    <source>
        <strain evidence="1 2">Ve08.2h10</strain>
    </source>
</reference>
<keyword evidence="2" id="KW-1185">Reference proteome</keyword>
<dbReference type="Proteomes" id="UP000054538">
    <property type="component" value="Unassembled WGS sequence"/>
</dbReference>
<protein>
    <submittedName>
        <fullName evidence="1">Uncharacterized protein</fullName>
    </submittedName>
</protein>
<dbReference type="InParanoid" id="A0A0D0E0K8"/>
<dbReference type="HOGENOM" id="CLU_3087869_0_0_1"/>
<evidence type="ECO:0000313" key="1">
    <source>
        <dbReference type="EMBL" id="KIK96931.1"/>
    </source>
</evidence>
<dbReference type="AlphaFoldDB" id="A0A0D0E0K8"/>
<dbReference type="OrthoDB" id="2687688at2759"/>